<reference evidence="1" key="1">
    <citation type="submission" date="2024-12" db="EMBL/GenBank/DDBJ databases">
        <title>Comparative genomics and development of molecular markers within Purpureocillium lilacinum and among Purpureocillium species.</title>
        <authorList>
            <person name="Yeh Z.-Y."/>
            <person name="Ni N.-T."/>
            <person name="Lo P.-H."/>
            <person name="Mushyakhwo K."/>
            <person name="Lin C.-F."/>
            <person name="Nai Y.-S."/>
        </authorList>
    </citation>
    <scope>NUCLEOTIDE SEQUENCE</scope>
    <source>
        <strain evidence="1">NCHU-NPUST-175</strain>
    </source>
</reference>
<protein>
    <submittedName>
        <fullName evidence="1">Uncharacterized protein</fullName>
    </submittedName>
</protein>
<evidence type="ECO:0000313" key="2">
    <source>
        <dbReference type="Proteomes" id="UP001638806"/>
    </source>
</evidence>
<dbReference type="EMBL" id="JBGNUJ010000003">
    <property type="protein sequence ID" value="KAL3961414.1"/>
    <property type="molecule type" value="Genomic_DNA"/>
</dbReference>
<sequence length="405" mass="44734">MTLSTAVSRGPFCDCSVKPPALLRQPRGDARQEIWRDRHVVFPSLFDSRAVEPLTTFLTRTPAPSLVPVLTVQNHELARHGWMEHVWIGVSDAKPNPSLVDHQPCRGPGRPLDSWTSQPTPPHLAQCLPCPLADGAPDLAETSVGSGRRASGNQPRAGLGSPVQWRGAPQRAPLHVWQKCQRPLRHASKDASLPGNPGSRWCGVRGQSDMEAQLIDRLSDVKARTTQPGTGHQRGDWGRNTWGACPYGVWSLEMIGGRKRMGEADEDQLETPDRSADGRVTSRRRGTTPPDRQAVQGRIGEDFCLQVQPPKRHVPATGQFPYLPPPAKRLPRLHVVIAHERTRQKALRLHPRRPAKQGSWHGNVFGDTYGHMVLHMQGIWQANTPEAEQDNSPSLADSQPAELVT</sequence>
<accession>A0ACC4DYK1</accession>
<name>A0ACC4DYK1_PURLI</name>
<organism evidence="1 2">
    <name type="scientific">Purpureocillium lilacinum</name>
    <name type="common">Paecilomyces lilacinus</name>
    <dbReference type="NCBI Taxonomy" id="33203"/>
    <lineage>
        <taxon>Eukaryota</taxon>
        <taxon>Fungi</taxon>
        <taxon>Dikarya</taxon>
        <taxon>Ascomycota</taxon>
        <taxon>Pezizomycotina</taxon>
        <taxon>Sordariomycetes</taxon>
        <taxon>Hypocreomycetidae</taxon>
        <taxon>Hypocreales</taxon>
        <taxon>Ophiocordycipitaceae</taxon>
        <taxon>Purpureocillium</taxon>
    </lineage>
</organism>
<gene>
    <name evidence="1" type="ORF">ACCO45_002937</name>
</gene>
<dbReference type="Proteomes" id="UP001638806">
    <property type="component" value="Unassembled WGS sequence"/>
</dbReference>
<proteinExistence type="predicted"/>
<keyword evidence="2" id="KW-1185">Reference proteome</keyword>
<comment type="caution">
    <text evidence="1">The sequence shown here is derived from an EMBL/GenBank/DDBJ whole genome shotgun (WGS) entry which is preliminary data.</text>
</comment>
<evidence type="ECO:0000313" key="1">
    <source>
        <dbReference type="EMBL" id="KAL3961414.1"/>
    </source>
</evidence>